<dbReference type="Gene3D" id="3.30.230.10">
    <property type="match status" value="1"/>
</dbReference>
<dbReference type="FunFam" id="3.30.230.10:FF:000018">
    <property type="entry name" value="Diphosphomevalonate decarboxylase"/>
    <property type="match status" value="1"/>
</dbReference>
<evidence type="ECO:0000256" key="9">
    <source>
        <dbReference type="ARBA" id="ARBA00023166"/>
    </source>
</evidence>
<evidence type="ECO:0000256" key="5">
    <source>
        <dbReference type="ARBA" id="ARBA00022840"/>
    </source>
</evidence>
<accession>A0AB34IIL6</accession>
<evidence type="ECO:0000256" key="6">
    <source>
        <dbReference type="ARBA" id="ARBA00022955"/>
    </source>
</evidence>
<dbReference type="PANTHER" id="PTHR10977">
    <property type="entry name" value="DIPHOSPHOMEVALONATE DECARBOXYLASE"/>
    <property type="match status" value="1"/>
</dbReference>
<evidence type="ECO:0000313" key="15">
    <source>
        <dbReference type="EMBL" id="KAL1499818.1"/>
    </source>
</evidence>
<dbReference type="GO" id="GO:0005524">
    <property type="term" value="F:ATP binding"/>
    <property type="evidence" value="ECO:0007669"/>
    <property type="project" value="UniProtKB-KW"/>
</dbReference>
<dbReference type="FunFam" id="3.30.70.890:FF:000005">
    <property type="entry name" value="Diphosphomevalonate decarboxylase"/>
    <property type="match status" value="1"/>
</dbReference>
<comment type="caution">
    <text evidence="15">The sequence shown here is derived from an EMBL/GenBank/DDBJ whole genome shotgun (WGS) entry which is preliminary data.</text>
</comment>
<evidence type="ECO:0000256" key="3">
    <source>
        <dbReference type="ARBA" id="ARBA00022516"/>
    </source>
</evidence>
<keyword evidence="5" id="KW-0067">ATP-binding</keyword>
<dbReference type="InterPro" id="IPR020568">
    <property type="entry name" value="Ribosomal_Su5_D2-typ_SF"/>
</dbReference>
<evidence type="ECO:0000256" key="10">
    <source>
        <dbReference type="ARBA" id="ARBA00023221"/>
    </source>
</evidence>
<name>A0AB34IIL6_PRYPA</name>
<dbReference type="GO" id="GO:0004163">
    <property type="term" value="F:diphosphomevalonate decarboxylase activity"/>
    <property type="evidence" value="ECO:0007669"/>
    <property type="project" value="UniProtKB-EC"/>
</dbReference>
<dbReference type="EMBL" id="JBGBPQ010000024">
    <property type="protein sequence ID" value="KAL1499818.1"/>
    <property type="molecule type" value="Genomic_DNA"/>
</dbReference>
<evidence type="ECO:0000256" key="4">
    <source>
        <dbReference type="ARBA" id="ARBA00022741"/>
    </source>
</evidence>
<evidence type="ECO:0000256" key="7">
    <source>
        <dbReference type="ARBA" id="ARBA00023011"/>
    </source>
</evidence>
<evidence type="ECO:0000259" key="14">
    <source>
        <dbReference type="Pfam" id="PF22700"/>
    </source>
</evidence>
<dbReference type="GO" id="GO:0016126">
    <property type="term" value="P:sterol biosynthetic process"/>
    <property type="evidence" value="ECO:0007669"/>
    <property type="project" value="UniProtKB-KW"/>
</dbReference>
<dbReference type="InterPro" id="IPR036554">
    <property type="entry name" value="GHMP_kinase_C_sf"/>
</dbReference>
<keyword evidence="6" id="KW-0752">Steroid biosynthesis</keyword>
<evidence type="ECO:0000313" key="16">
    <source>
        <dbReference type="Proteomes" id="UP001515480"/>
    </source>
</evidence>
<dbReference type="Pfam" id="PF18376">
    <property type="entry name" value="MDD_C"/>
    <property type="match status" value="1"/>
</dbReference>
<dbReference type="Gene3D" id="3.30.70.890">
    <property type="entry name" value="GHMP kinase, C-terminal domain"/>
    <property type="match status" value="1"/>
</dbReference>
<protein>
    <recommendedName>
        <fullName evidence="2">diphosphomevalonate decarboxylase</fullName>
        <ecNumber evidence="2">4.1.1.33</ecNumber>
    </recommendedName>
</protein>
<keyword evidence="11" id="KW-0456">Lyase</keyword>
<evidence type="ECO:0000256" key="8">
    <source>
        <dbReference type="ARBA" id="ARBA00023098"/>
    </source>
</evidence>
<evidence type="ECO:0000259" key="13">
    <source>
        <dbReference type="Pfam" id="PF18376"/>
    </source>
</evidence>
<dbReference type="PANTHER" id="PTHR10977:SF3">
    <property type="entry name" value="DIPHOSPHOMEVALONATE DECARBOXYLASE"/>
    <property type="match status" value="1"/>
</dbReference>
<sequence>MNGGESRWHGKPELAGADERSDPTSALVSLHDALQRGDASDDPLAHHHTTKTSNTAVAHADLVRPSGDSPSPRRPLRSPPPPLPPPPPSSRRHTPRALMAQLTVASPTNIAVIKYWGKRDTALNLPINSSVSLTINQADLRTVTTVTVSKDFEKDRLWLNGEEEDVSASKRVQKVFAMVRGRSRQWEGMKVHVVSVNNFPTAAGLASSAAGYAALAFALGKLYAVEESYPGELSTIARVGSGSACRSLAGGFVAWDMGSREDGADSCARQVAPAEHWPELQVLILVVSDKKKAVSSTAGMQTAVETSPLLAHRAAHVVPARMLAMEAAYLKKDFAAFAQLAMQDSNQFHATCLDTFPPIFYLNDVSRAVIQFVHAFNSACGETRMGYTFDAGPNAVLLVQQQHAVQALAAVLTHFPAEPGSEASYVNRPAMQQEAMALGPPAGLAAAFPLEPQVGVIKHVYHTDVGPGARLLEPSESLADAAGMPLRTK</sequence>
<evidence type="ECO:0000256" key="2">
    <source>
        <dbReference type="ARBA" id="ARBA00012296"/>
    </source>
</evidence>
<feature type="domain" description="Diphosphomevalonate decarboxylase-like N-terminal" evidence="14">
    <location>
        <begin position="107"/>
        <end position="268"/>
    </location>
</feature>
<keyword evidence="9" id="KW-1207">Sterol metabolism</keyword>
<dbReference type="InterPro" id="IPR053859">
    <property type="entry name" value="MVD-like_N"/>
</dbReference>
<organism evidence="15 16">
    <name type="scientific">Prymnesium parvum</name>
    <name type="common">Toxic golden alga</name>
    <dbReference type="NCBI Taxonomy" id="97485"/>
    <lineage>
        <taxon>Eukaryota</taxon>
        <taxon>Haptista</taxon>
        <taxon>Haptophyta</taxon>
        <taxon>Prymnesiophyceae</taxon>
        <taxon>Prymnesiales</taxon>
        <taxon>Prymnesiaceae</taxon>
        <taxon>Prymnesium</taxon>
    </lineage>
</organism>
<dbReference type="AlphaFoldDB" id="A0AB34IIL6"/>
<feature type="compositionally biased region" description="Basic and acidic residues" evidence="12">
    <location>
        <begin position="1"/>
        <end position="22"/>
    </location>
</feature>
<feature type="compositionally biased region" description="Pro residues" evidence="12">
    <location>
        <begin position="77"/>
        <end position="89"/>
    </location>
</feature>
<keyword evidence="4" id="KW-0547">Nucleotide-binding</keyword>
<evidence type="ECO:0000256" key="11">
    <source>
        <dbReference type="ARBA" id="ARBA00023239"/>
    </source>
</evidence>
<feature type="domain" description="Mvd1 C-terminal" evidence="13">
    <location>
        <begin position="282"/>
        <end position="470"/>
    </location>
</feature>
<dbReference type="InterPro" id="IPR014721">
    <property type="entry name" value="Ribsml_uS5_D2-typ_fold_subgr"/>
</dbReference>
<dbReference type="GO" id="GO:0005829">
    <property type="term" value="C:cytosol"/>
    <property type="evidence" value="ECO:0007669"/>
    <property type="project" value="InterPro"/>
</dbReference>
<gene>
    <name evidence="15" type="ORF">AB1Y20_012503</name>
</gene>
<evidence type="ECO:0000256" key="1">
    <source>
        <dbReference type="ARBA" id="ARBA00008831"/>
    </source>
</evidence>
<dbReference type="GO" id="GO:0019287">
    <property type="term" value="P:isopentenyl diphosphate biosynthetic process, mevalonate pathway"/>
    <property type="evidence" value="ECO:0007669"/>
    <property type="project" value="InterPro"/>
</dbReference>
<dbReference type="InterPro" id="IPR029765">
    <property type="entry name" value="Mev_diP_decarb"/>
</dbReference>
<dbReference type="Pfam" id="PF22700">
    <property type="entry name" value="MVD-like_N"/>
    <property type="match status" value="1"/>
</dbReference>
<keyword evidence="10" id="KW-0753">Steroid metabolism</keyword>
<dbReference type="NCBIfam" id="TIGR01240">
    <property type="entry name" value="mevDPdecarb"/>
    <property type="match status" value="1"/>
</dbReference>
<feature type="region of interest" description="Disordered" evidence="12">
    <location>
        <begin position="1"/>
        <end position="93"/>
    </location>
</feature>
<dbReference type="EC" id="4.1.1.33" evidence="2"/>
<comment type="similarity">
    <text evidence="1">Belongs to the diphosphomevalonate decarboxylase family.</text>
</comment>
<keyword evidence="16" id="KW-1185">Reference proteome</keyword>
<keyword evidence="3" id="KW-0444">Lipid biosynthesis</keyword>
<feature type="compositionally biased region" description="Basic and acidic residues" evidence="12">
    <location>
        <begin position="33"/>
        <end position="45"/>
    </location>
</feature>
<dbReference type="SUPFAM" id="SSF54211">
    <property type="entry name" value="Ribosomal protein S5 domain 2-like"/>
    <property type="match status" value="1"/>
</dbReference>
<keyword evidence="7" id="KW-0756">Sterol biosynthesis</keyword>
<reference evidence="15 16" key="1">
    <citation type="journal article" date="2024" name="Science">
        <title>Giant polyketide synthase enzymes in the biosynthesis of giant marine polyether toxins.</title>
        <authorList>
            <person name="Fallon T.R."/>
            <person name="Shende V.V."/>
            <person name="Wierzbicki I.H."/>
            <person name="Pendleton A.L."/>
            <person name="Watervoot N.F."/>
            <person name="Auber R.P."/>
            <person name="Gonzalez D.J."/>
            <person name="Wisecaver J.H."/>
            <person name="Moore B.S."/>
        </authorList>
    </citation>
    <scope>NUCLEOTIDE SEQUENCE [LARGE SCALE GENOMIC DNA]</scope>
    <source>
        <strain evidence="15 16">12B1</strain>
    </source>
</reference>
<dbReference type="SUPFAM" id="SSF55060">
    <property type="entry name" value="GHMP Kinase, C-terminal domain"/>
    <property type="match status" value="1"/>
</dbReference>
<dbReference type="InterPro" id="IPR041431">
    <property type="entry name" value="Mvd1_C"/>
</dbReference>
<keyword evidence="8" id="KW-0443">Lipid metabolism</keyword>
<proteinExistence type="inferred from homology"/>
<dbReference type="Proteomes" id="UP001515480">
    <property type="component" value="Unassembled WGS sequence"/>
</dbReference>
<evidence type="ECO:0000256" key="12">
    <source>
        <dbReference type="SAM" id="MobiDB-lite"/>
    </source>
</evidence>